<dbReference type="OrthoDB" id="9783269at2"/>
<proteinExistence type="predicted"/>
<sequence length="211" mass="23905">MDINDPNAPTLYLIRHGETDWNARRLLQGRRDIPLNEVGQGQAVVSGTCLKWLLPVNASVDFIASPLSRTRQTMEIVRRQLGLDAADYRTDDRLIEINFGEWEGMDWQQIAERQPERFVARQADPLNFIPKDGENYPHVFERVGNLLKALQRDTVLVAHAGVLRSCLALLTEVPDAEVPLLEIPQDQVLVIRGGRFAWMRVSLAAEGLRCQ</sequence>
<feature type="active site" description="Tele-phosphohistidine intermediate" evidence="1">
    <location>
        <position position="16"/>
    </location>
</feature>
<dbReference type="PIRSF" id="PIRSF000709">
    <property type="entry name" value="6PFK_2-Ptase"/>
    <property type="match status" value="1"/>
</dbReference>
<dbReference type="AlphaFoldDB" id="A0A1G8DQ38"/>
<dbReference type="InterPro" id="IPR013078">
    <property type="entry name" value="His_Pase_superF_clade-1"/>
</dbReference>
<dbReference type="CDD" id="cd07067">
    <property type="entry name" value="HP_PGM_like"/>
    <property type="match status" value="1"/>
</dbReference>
<dbReference type="SMART" id="SM00855">
    <property type="entry name" value="PGAM"/>
    <property type="match status" value="1"/>
</dbReference>
<dbReference type="InterPro" id="IPR001345">
    <property type="entry name" value="PG/BPGM_mutase_AS"/>
</dbReference>
<feature type="active site" description="Proton donor/acceptor" evidence="1">
    <location>
        <position position="96"/>
    </location>
</feature>
<evidence type="ECO:0000256" key="1">
    <source>
        <dbReference type="PIRSR" id="PIRSR613078-1"/>
    </source>
</evidence>
<name>A0A1G8DQ38_9PSED</name>
<organism evidence="3 4">
    <name type="scientific">Pseudomonas abietaniphila</name>
    <dbReference type="NCBI Taxonomy" id="89065"/>
    <lineage>
        <taxon>Bacteria</taxon>
        <taxon>Pseudomonadati</taxon>
        <taxon>Pseudomonadota</taxon>
        <taxon>Gammaproteobacteria</taxon>
        <taxon>Pseudomonadales</taxon>
        <taxon>Pseudomonadaceae</taxon>
        <taxon>Pseudomonas</taxon>
    </lineage>
</organism>
<gene>
    <name evidence="3" type="ORF">SAMN05216605_107111</name>
</gene>
<dbReference type="InterPro" id="IPR029033">
    <property type="entry name" value="His_PPase_superfam"/>
</dbReference>
<dbReference type="RefSeq" id="WP_074753280.1">
    <property type="nucleotide sequence ID" value="NZ_FNCO01000007.1"/>
</dbReference>
<feature type="binding site" evidence="2">
    <location>
        <begin position="15"/>
        <end position="22"/>
    </location>
    <ligand>
        <name>substrate</name>
    </ligand>
</feature>
<evidence type="ECO:0000313" key="4">
    <source>
        <dbReference type="Proteomes" id="UP000182894"/>
    </source>
</evidence>
<dbReference type="EMBL" id="FNCO01000007">
    <property type="protein sequence ID" value="SDH59755.1"/>
    <property type="molecule type" value="Genomic_DNA"/>
</dbReference>
<dbReference type="PANTHER" id="PTHR48100:SF59">
    <property type="entry name" value="ADENOSYLCOBALAMIN_ALPHA-RIBAZOLE PHOSPHATASE"/>
    <property type="match status" value="1"/>
</dbReference>
<dbReference type="PROSITE" id="PS00175">
    <property type="entry name" value="PG_MUTASE"/>
    <property type="match status" value="1"/>
</dbReference>
<dbReference type="Gene3D" id="3.40.50.1240">
    <property type="entry name" value="Phosphoglycerate mutase-like"/>
    <property type="match status" value="1"/>
</dbReference>
<dbReference type="SUPFAM" id="SSF53254">
    <property type="entry name" value="Phosphoglycerate mutase-like"/>
    <property type="match status" value="1"/>
</dbReference>
<dbReference type="GO" id="GO:0005737">
    <property type="term" value="C:cytoplasm"/>
    <property type="evidence" value="ECO:0007669"/>
    <property type="project" value="TreeGrafter"/>
</dbReference>
<dbReference type="Pfam" id="PF00300">
    <property type="entry name" value="His_Phos_1"/>
    <property type="match status" value="1"/>
</dbReference>
<protein>
    <submittedName>
        <fullName evidence="3">Probable phosphoglycerate mutase</fullName>
    </submittedName>
</protein>
<dbReference type="GO" id="GO:0016791">
    <property type="term" value="F:phosphatase activity"/>
    <property type="evidence" value="ECO:0007669"/>
    <property type="project" value="TreeGrafter"/>
</dbReference>
<reference evidence="4" key="1">
    <citation type="submission" date="2016-10" db="EMBL/GenBank/DDBJ databases">
        <authorList>
            <person name="Varghese N."/>
            <person name="Submissions S."/>
        </authorList>
    </citation>
    <scope>NUCLEOTIDE SEQUENCE [LARGE SCALE GENOMIC DNA]</scope>
    <source>
        <strain evidence="4">ATCC 700689</strain>
    </source>
</reference>
<dbReference type="PANTHER" id="PTHR48100">
    <property type="entry name" value="BROAD-SPECIFICITY PHOSPHATASE YOR283W-RELATED"/>
    <property type="match status" value="1"/>
</dbReference>
<evidence type="ECO:0000313" key="3">
    <source>
        <dbReference type="EMBL" id="SDH59755.1"/>
    </source>
</evidence>
<feature type="binding site" evidence="2">
    <location>
        <position position="69"/>
    </location>
    <ligand>
        <name>substrate</name>
    </ligand>
</feature>
<keyword evidence="4" id="KW-1185">Reference proteome</keyword>
<accession>A0A1G8DQ38</accession>
<dbReference type="STRING" id="89065.SAMN05216605_107111"/>
<evidence type="ECO:0000256" key="2">
    <source>
        <dbReference type="PIRSR" id="PIRSR613078-2"/>
    </source>
</evidence>
<dbReference type="InterPro" id="IPR050275">
    <property type="entry name" value="PGM_Phosphatase"/>
</dbReference>
<dbReference type="Proteomes" id="UP000182894">
    <property type="component" value="Unassembled WGS sequence"/>
</dbReference>